<evidence type="ECO:0000256" key="1">
    <source>
        <dbReference type="SAM" id="Phobius"/>
    </source>
</evidence>
<keyword evidence="3" id="KW-1185">Reference proteome</keyword>
<reference evidence="2 3" key="1">
    <citation type="submission" date="2016-01" db="EMBL/GenBank/DDBJ databases">
        <authorList>
            <person name="Oliw E.H."/>
        </authorList>
    </citation>
    <scope>NUCLEOTIDE SEQUENCE [LARGE SCALE GENOMIC DNA]</scope>
    <source>
        <strain evidence="2 3">DY10</strain>
    </source>
</reference>
<feature type="transmembrane region" description="Helical" evidence="1">
    <location>
        <begin position="45"/>
        <end position="64"/>
    </location>
</feature>
<protein>
    <submittedName>
        <fullName evidence="2">Uncharacterized protein</fullName>
    </submittedName>
</protein>
<feature type="transmembrane region" description="Helical" evidence="1">
    <location>
        <begin position="102"/>
        <end position="122"/>
    </location>
</feature>
<dbReference type="KEGG" id="smon:AWR27_21565"/>
<evidence type="ECO:0000313" key="3">
    <source>
        <dbReference type="Proteomes" id="UP000187941"/>
    </source>
</evidence>
<evidence type="ECO:0000313" key="2">
    <source>
        <dbReference type="EMBL" id="AQG82634.1"/>
    </source>
</evidence>
<dbReference type="EMBL" id="CP014263">
    <property type="protein sequence ID" value="AQG82634.1"/>
    <property type="molecule type" value="Genomic_DNA"/>
</dbReference>
<accession>A0A1P9X4R1</accession>
<keyword evidence="1" id="KW-0472">Membrane</keyword>
<dbReference type="AlphaFoldDB" id="A0A1P9X4R1"/>
<feature type="transmembrane region" description="Helical" evidence="1">
    <location>
        <begin position="7"/>
        <end position="25"/>
    </location>
</feature>
<sequence>MNARNLFSFVAFVSLLFGLGLVFTIKQMADLYLTNPGWVNPGTTFVAQSWGALLIAVGVGCWAVRNDGLTTGSRAMLLMLVVTNVGWIVLHTLAIVNGVETPMAWFQVVMSVVVAGWSAMLLRRPVGAMA</sequence>
<organism evidence="2 3">
    <name type="scientific">Spirosoma montaniterrae</name>
    <dbReference type="NCBI Taxonomy" id="1178516"/>
    <lineage>
        <taxon>Bacteria</taxon>
        <taxon>Pseudomonadati</taxon>
        <taxon>Bacteroidota</taxon>
        <taxon>Cytophagia</taxon>
        <taxon>Cytophagales</taxon>
        <taxon>Cytophagaceae</taxon>
        <taxon>Spirosoma</taxon>
    </lineage>
</organism>
<gene>
    <name evidence="2" type="ORF">AWR27_21565</name>
</gene>
<keyword evidence="1" id="KW-1133">Transmembrane helix</keyword>
<dbReference type="Proteomes" id="UP000187941">
    <property type="component" value="Chromosome"/>
</dbReference>
<keyword evidence="1" id="KW-0812">Transmembrane</keyword>
<name>A0A1P9X4R1_9BACT</name>
<feature type="transmembrane region" description="Helical" evidence="1">
    <location>
        <begin position="76"/>
        <end position="96"/>
    </location>
</feature>
<dbReference type="STRING" id="1178516.AWR27_21565"/>
<proteinExistence type="predicted"/>